<dbReference type="PANTHER" id="PTHR36452:SF1">
    <property type="entry name" value="DUF2461 DOMAIN-CONTAINING PROTEIN"/>
    <property type="match status" value="1"/>
</dbReference>
<comment type="caution">
    <text evidence="1">The sequence shown here is derived from an EMBL/GenBank/DDBJ whole genome shotgun (WGS) entry which is preliminary data.</text>
</comment>
<dbReference type="Pfam" id="PF09365">
    <property type="entry name" value="DUF2461"/>
    <property type="match status" value="1"/>
</dbReference>
<dbReference type="Proteomes" id="UP000017048">
    <property type="component" value="Unassembled WGS sequence"/>
</dbReference>
<accession>U5E4B8</accession>
<dbReference type="eggNOG" id="COG5587">
    <property type="taxonomic scope" value="Bacteria"/>
</dbReference>
<evidence type="ECO:0000313" key="1">
    <source>
        <dbReference type="EMBL" id="GAD84007.1"/>
    </source>
</evidence>
<proteinExistence type="predicted"/>
<dbReference type="PIRSF" id="PIRSF028451">
    <property type="entry name" value="UCP028451"/>
    <property type="match status" value="1"/>
</dbReference>
<evidence type="ECO:0000313" key="2">
    <source>
        <dbReference type="Proteomes" id="UP000017048"/>
    </source>
</evidence>
<organism evidence="1 2">
    <name type="scientific">Nocardia asteroides NBRC 15531</name>
    <dbReference type="NCBI Taxonomy" id="1110697"/>
    <lineage>
        <taxon>Bacteria</taxon>
        <taxon>Bacillati</taxon>
        <taxon>Actinomycetota</taxon>
        <taxon>Actinomycetes</taxon>
        <taxon>Mycobacteriales</taxon>
        <taxon>Nocardiaceae</taxon>
        <taxon>Nocardia</taxon>
    </lineage>
</organism>
<reference evidence="1 2" key="1">
    <citation type="journal article" date="2014" name="BMC Genomics">
        <title>Genome based analysis of type-I polyketide synthase and nonribosomal peptide synthetase gene clusters in seven strains of five representative Nocardia species.</title>
        <authorList>
            <person name="Komaki H."/>
            <person name="Ichikawa N."/>
            <person name="Hosoyama A."/>
            <person name="Takahashi-Nakaguchi A."/>
            <person name="Matsuzawa T."/>
            <person name="Suzuki K."/>
            <person name="Fujita N."/>
            <person name="Gonoi T."/>
        </authorList>
    </citation>
    <scope>NUCLEOTIDE SEQUENCE [LARGE SCALE GENOMIC DNA]</scope>
    <source>
        <strain evidence="1 2">NBRC 15531</strain>
    </source>
</reference>
<dbReference type="NCBIfam" id="TIGR02453">
    <property type="entry name" value="TIGR02453 family protein"/>
    <property type="match status" value="1"/>
</dbReference>
<dbReference type="STRING" id="1824.SAMN05444423_1011313"/>
<sequence length="223" mass="24429">MILVAVPELADAFTGFPLTALDFYEDLEADNSKTFWAAHKQTYEEAVRAPMTALTAELEAEFGPAKIFRPYRDVRFAADKSPYKDHQGAVAATMPGVGWYVQIGAAGLFVAGGCYMMSPAALATLRATIDDDVRGAELEHILADATAAGFTIGGDQLKTKPKGYPADHPRIELLRHKSLTARREFGAPDWLSTPAAATEIRRAWTELRPLVEWFTGVFEGIEH</sequence>
<dbReference type="AlphaFoldDB" id="U5E4B8"/>
<dbReference type="PANTHER" id="PTHR36452">
    <property type="entry name" value="CHROMOSOME 12, WHOLE GENOME SHOTGUN SEQUENCE"/>
    <property type="match status" value="1"/>
</dbReference>
<keyword evidence="2" id="KW-1185">Reference proteome</keyword>
<gene>
    <name evidence="1" type="ORF">NCAST_20_05770</name>
</gene>
<dbReference type="InterPro" id="IPR012808">
    <property type="entry name" value="CHP02453"/>
</dbReference>
<protein>
    <recommendedName>
        <fullName evidence="3">TIGR02453 family protein</fullName>
    </recommendedName>
</protein>
<dbReference type="InterPro" id="IPR015996">
    <property type="entry name" value="UCP028451"/>
</dbReference>
<evidence type="ECO:0008006" key="3">
    <source>
        <dbReference type="Google" id="ProtNLM"/>
    </source>
</evidence>
<name>U5E4B8_NOCAS</name>
<dbReference type="EMBL" id="BAFO02000020">
    <property type="protein sequence ID" value="GAD84007.1"/>
    <property type="molecule type" value="Genomic_DNA"/>
</dbReference>